<organism evidence="7 8">
    <name type="scientific">Parasedimentitalea marina</name>
    <dbReference type="NCBI Taxonomy" id="2483033"/>
    <lineage>
        <taxon>Bacteria</taxon>
        <taxon>Pseudomonadati</taxon>
        <taxon>Pseudomonadota</taxon>
        <taxon>Alphaproteobacteria</taxon>
        <taxon>Rhodobacterales</taxon>
        <taxon>Paracoccaceae</taxon>
        <taxon>Parasedimentitalea</taxon>
    </lineage>
</organism>
<evidence type="ECO:0000313" key="8">
    <source>
        <dbReference type="Proteomes" id="UP000283063"/>
    </source>
</evidence>
<dbReference type="InterPro" id="IPR029068">
    <property type="entry name" value="Glyas_Bleomycin-R_OHBP_Dase"/>
</dbReference>
<dbReference type="GO" id="GO:0016853">
    <property type="term" value="F:isomerase activity"/>
    <property type="evidence" value="ECO:0007669"/>
    <property type="project" value="UniProtKB-KW"/>
</dbReference>
<dbReference type="RefSeq" id="WP_127749488.1">
    <property type="nucleotide sequence ID" value="NZ_CP033219.1"/>
</dbReference>
<evidence type="ECO:0000256" key="5">
    <source>
        <dbReference type="ARBA" id="ARBA00023004"/>
    </source>
</evidence>
<dbReference type="Proteomes" id="UP000283063">
    <property type="component" value="Chromosome"/>
</dbReference>
<evidence type="ECO:0000256" key="2">
    <source>
        <dbReference type="ARBA" id="ARBA00005877"/>
    </source>
</evidence>
<dbReference type="InterPro" id="IPR036237">
    <property type="entry name" value="Xyl_isomerase-like_sf"/>
</dbReference>
<feature type="domain" description="VOC" evidence="6">
    <location>
        <begin position="390"/>
        <end position="539"/>
    </location>
</feature>
<keyword evidence="8" id="KW-1185">Reference proteome</keyword>
<keyword evidence="7" id="KW-0413">Isomerase</keyword>
<dbReference type="CDD" id="cd08342">
    <property type="entry name" value="HPPD_N_like"/>
    <property type="match status" value="1"/>
</dbReference>
<dbReference type="GO" id="GO:0003868">
    <property type="term" value="F:4-hydroxyphenylpyruvate dioxygenase activity"/>
    <property type="evidence" value="ECO:0007669"/>
    <property type="project" value="InterPro"/>
</dbReference>
<protein>
    <submittedName>
        <fullName evidence="7">Sugar phosphate isomerase/epimerase and 4-hydroxyphenylpyruvate domain-containing protein</fullName>
    </submittedName>
</protein>
<accession>A0A3T0N4J0</accession>
<comment type="similarity">
    <text evidence="2">Belongs to the 4HPPD family.</text>
</comment>
<dbReference type="Gene3D" id="3.10.180.10">
    <property type="entry name" value="2,3-Dihydroxybiphenyl 1,2-Dioxygenase, domain 1"/>
    <property type="match status" value="2"/>
</dbReference>
<evidence type="ECO:0000256" key="1">
    <source>
        <dbReference type="ARBA" id="ARBA00001962"/>
    </source>
</evidence>
<dbReference type="GO" id="GO:0006572">
    <property type="term" value="P:L-tyrosine catabolic process"/>
    <property type="evidence" value="ECO:0007669"/>
    <property type="project" value="TreeGrafter"/>
</dbReference>
<evidence type="ECO:0000259" key="6">
    <source>
        <dbReference type="PROSITE" id="PS51819"/>
    </source>
</evidence>
<proteinExistence type="inferred from homology"/>
<dbReference type="InterPro" id="IPR037523">
    <property type="entry name" value="VOC_core"/>
</dbReference>
<evidence type="ECO:0000256" key="3">
    <source>
        <dbReference type="ARBA" id="ARBA00022723"/>
    </source>
</evidence>
<evidence type="ECO:0000256" key="4">
    <source>
        <dbReference type="ARBA" id="ARBA00022737"/>
    </source>
</evidence>
<dbReference type="PANTHER" id="PTHR11959">
    <property type="entry name" value="4-HYDROXYPHENYLPYRUVATE DIOXYGENASE"/>
    <property type="match status" value="1"/>
</dbReference>
<dbReference type="InterPro" id="IPR004360">
    <property type="entry name" value="Glyas_Fos-R_dOase_dom"/>
</dbReference>
<dbReference type="PANTHER" id="PTHR11959:SF1">
    <property type="entry name" value="4-HYDROXYPHENYLPYRUVATE DIOXYGENASE"/>
    <property type="match status" value="1"/>
</dbReference>
<dbReference type="PROSITE" id="PS51819">
    <property type="entry name" value="VOC"/>
    <property type="match status" value="2"/>
</dbReference>
<dbReference type="KEGG" id="sedi:EBB79_14375"/>
<dbReference type="InterPro" id="IPR041736">
    <property type="entry name" value="4OHPhenylPyrv_dOase_N"/>
</dbReference>
<keyword evidence="7" id="KW-0670">Pyruvate</keyword>
<dbReference type="SUPFAM" id="SSF54593">
    <property type="entry name" value="Glyoxalase/Bleomycin resistance protein/Dihydroxybiphenyl dioxygenase"/>
    <property type="match status" value="1"/>
</dbReference>
<name>A0A3T0N4J0_9RHOB</name>
<dbReference type="Gene3D" id="3.20.20.150">
    <property type="entry name" value="Divalent-metal-dependent TIM barrel enzymes"/>
    <property type="match status" value="1"/>
</dbReference>
<dbReference type="SUPFAM" id="SSF51658">
    <property type="entry name" value="Xylose isomerase-like"/>
    <property type="match status" value="1"/>
</dbReference>
<dbReference type="AlphaFoldDB" id="A0A3T0N4J0"/>
<evidence type="ECO:0000313" key="7">
    <source>
        <dbReference type="EMBL" id="AZV78938.1"/>
    </source>
</evidence>
<keyword evidence="4" id="KW-0677">Repeat</keyword>
<comment type="cofactor">
    <cofactor evidence="1">
        <name>Fe cation</name>
        <dbReference type="ChEBI" id="CHEBI:24875"/>
    </cofactor>
</comment>
<gene>
    <name evidence="7" type="ORF">EBB79_14375</name>
</gene>
<reference evidence="7 8" key="1">
    <citation type="submission" date="2018-10" db="EMBL/GenBank/DDBJ databases">
        <title>Parasedimentitalea marina sp. nov., a psychrophilic bacterium isolated from deep seawater of the New Britain Trench.</title>
        <authorList>
            <person name="Cao J."/>
        </authorList>
    </citation>
    <scope>NUCLEOTIDE SEQUENCE [LARGE SCALE GENOMIC DNA]</scope>
    <source>
        <strain evidence="7 8">W43</strain>
    </source>
</reference>
<sequence length="580" mass="62326">MLSIPTHIVPGELAEKLNTIAAVGFTAIDLSLSDVTQFDDDLVVLADIVAQAGLTIASLGAVQPDASVTLIKAKMEMAKSLGAEALVLDVIDKVPHDLPKFDGIRLALRPTRDAESAVIEYVTEQNDHNIGLALNAFEVLGDGSRPARLRDLNGASVFHVALLDGPNTPMLPGQGTLNLGGLARVLARSGYAGTWSVGATPDGPGTLRNAYRSLVTVLSDAAQTEPLLQGAVPDLPPKVPAKGFEFIEFAVDDAGAVELEGVLAAMAFRRERDHRSKRVALWRQGAVNIVINREGAGHAAQALTDHGPCVCDMGLRVRDAAETVARAKSLGTQDFTQMVGLGELDIPAVRGVGGSVIHFIDERSDLHHVWDIEFEPVRSTKATPPAGLRRIDHVAQTMRYDEMQSWLLYYLTTFEMTKSAIVNVADPSGIVRSQAIETPEGEVRLNLNGAADADTLAGSFVSGRPGAGVQHIALQTDDIFETSTLLKSSGFQRLPIPQNYYADTQAEFGLIEATTQALRAHDLLYDEDAGGAYYQLYGQSIFDGFFFEIVQRKGRYLGYGARNASVRLASQSRSRLKTAS</sequence>
<keyword evidence="5" id="KW-0408">Iron</keyword>
<dbReference type="EMBL" id="CP033219">
    <property type="protein sequence ID" value="AZV78938.1"/>
    <property type="molecule type" value="Genomic_DNA"/>
</dbReference>
<keyword evidence="3" id="KW-0479">Metal-binding</keyword>
<feature type="domain" description="VOC" evidence="6">
    <location>
        <begin position="243"/>
        <end position="362"/>
    </location>
</feature>
<dbReference type="InterPro" id="IPR005956">
    <property type="entry name" value="4OHPhenylPyrv_dOase"/>
</dbReference>
<dbReference type="Pfam" id="PF14696">
    <property type="entry name" value="Glyoxalase_5"/>
    <property type="match status" value="1"/>
</dbReference>
<dbReference type="GO" id="GO:0046872">
    <property type="term" value="F:metal ion binding"/>
    <property type="evidence" value="ECO:0007669"/>
    <property type="project" value="UniProtKB-KW"/>
</dbReference>
<dbReference type="Pfam" id="PF00903">
    <property type="entry name" value="Glyoxalase"/>
    <property type="match status" value="1"/>
</dbReference>
<dbReference type="OrthoDB" id="9780241at2"/>